<feature type="domain" description="Acyl-CoA dehydrogenase/oxidase C-terminal" evidence="7">
    <location>
        <begin position="230"/>
        <end position="384"/>
    </location>
</feature>
<dbReference type="GO" id="GO:0050660">
    <property type="term" value="F:flavin adenine dinucleotide binding"/>
    <property type="evidence" value="ECO:0007669"/>
    <property type="project" value="InterPro"/>
</dbReference>
<dbReference type="EMBL" id="CAJQUM010000001">
    <property type="protein sequence ID" value="CAG4885178.1"/>
    <property type="molecule type" value="Genomic_DNA"/>
</dbReference>
<comment type="similarity">
    <text evidence="2 6">Belongs to the acyl-CoA dehydrogenase family.</text>
</comment>
<proteinExistence type="inferred from homology"/>
<dbReference type="InterPro" id="IPR006091">
    <property type="entry name" value="Acyl-CoA_Oxase/DH_mid-dom"/>
</dbReference>
<dbReference type="Gene3D" id="1.20.140.10">
    <property type="entry name" value="Butyryl-CoA Dehydrogenase, subunit A, domain 3"/>
    <property type="match status" value="1"/>
</dbReference>
<keyword evidence="11" id="KW-1185">Reference proteome</keyword>
<dbReference type="Proteomes" id="UP000742786">
    <property type="component" value="Unassembled WGS sequence"/>
</dbReference>
<dbReference type="Gene3D" id="2.40.110.10">
    <property type="entry name" value="Butyryl-CoA Dehydrogenase, subunit A, domain 2"/>
    <property type="match status" value="1"/>
</dbReference>
<dbReference type="Pfam" id="PF02771">
    <property type="entry name" value="Acyl-CoA_dh_N"/>
    <property type="match status" value="1"/>
</dbReference>
<organism evidence="10 11">
    <name type="scientific">Georgfuchsia toluolica</name>
    <dbReference type="NCBI Taxonomy" id="424218"/>
    <lineage>
        <taxon>Bacteria</taxon>
        <taxon>Pseudomonadati</taxon>
        <taxon>Pseudomonadota</taxon>
        <taxon>Betaproteobacteria</taxon>
        <taxon>Nitrosomonadales</taxon>
        <taxon>Sterolibacteriaceae</taxon>
        <taxon>Georgfuchsia</taxon>
    </lineage>
</organism>
<keyword evidence="4 6" id="KW-0274">FAD</keyword>
<dbReference type="Gene3D" id="1.10.540.10">
    <property type="entry name" value="Acyl-CoA dehydrogenase/oxidase, N-terminal domain"/>
    <property type="match status" value="1"/>
</dbReference>
<gene>
    <name evidence="10" type="ORF">GTOL_13061</name>
</gene>
<evidence type="ECO:0000259" key="9">
    <source>
        <dbReference type="Pfam" id="PF02771"/>
    </source>
</evidence>
<sequence length="388" mass="43092">MDLDFTQTEKLFREQVAAWLHENVPKEPRPYEGDVSRAFDVAWQRKMYDAGWAGIAWPSEFGGRGLATMQQLIWYEEYAKAGAPWAGNVFVGINLAGPTLILEANEDQKAFHLPKILRGEVTWCQGFSEPSAGSDLASLRTRAVIDGDHLVVNGQKIWTSFGSHAQYQMLLVRTNPDVPKHKGISWVICDMSTPGITVRPIEIMSGGHHFCEIFYDDVRIPLSNVVGKINDGWRVTMATLSFERGTAFMADCIELEKKIVELTEHARMHSSPLGSGKAIDDDEIRRRLGQVRAESSALRSIILAAISRNESTGKPGPESSIVRLHFSQVQQRVFKLAMDILGPAQTIMSELGQGWSQPYLRSYASSIAGGTAQVQRNIIGERILGLPK</sequence>
<dbReference type="InterPro" id="IPR052161">
    <property type="entry name" value="Mycobact_Acyl-CoA_DH"/>
</dbReference>
<comment type="cofactor">
    <cofactor evidence="1 6">
        <name>FAD</name>
        <dbReference type="ChEBI" id="CHEBI:57692"/>
    </cofactor>
</comment>
<evidence type="ECO:0000313" key="10">
    <source>
        <dbReference type="EMBL" id="CAG4885178.1"/>
    </source>
</evidence>
<evidence type="ECO:0000256" key="6">
    <source>
        <dbReference type="RuleBase" id="RU362125"/>
    </source>
</evidence>
<evidence type="ECO:0000256" key="1">
    <source>
        <dbReference type="ARBA" id="ARBA00001974"/>
    </source>
</evidence>
<evidence type="ECO:0000259" key="8">
    <source>
        <dbReference type="Pfam" id="PF02770"/>
    </source>
</evidence>
<dbReference type="GO" id="GO:0005886">
    <property type="term" value="C:plasma membrane"/>
    <property type="evidence" value="ECO:0007669"/>
    <property type="project" value="TreeGrafter"/>
</dbReference>
<evidence type="ECO:0000256" key="4">
    <source>
        <dbReference type="ARBA" id="ARBA00022827"/>
    </source>
</evidence>
<dbReference type="SUPFAM" id="SSF47203">
    <property type="entry name" value="Acyl-CoA dehydrogenase C-terminal domain-like"/>
    <property type="match status" value="1"/>
</dbReference>
<feature type="domain" description="Acyl-CoA oxidase/dehydrogenase middle" evidence="8">
    <location>
        <begin position="124"/>
        <end position="218"/>
    </location>
</feature>
<keyword evidence="5 6" id="KW-0560">Oxidoreductase</keyword>
<dbReference type="AlphaFoldDB" id="A0A916NJ09"/>
<dbReference type="InterPro" id="IPR046373">
    <property type="entry name" value="Acyl-CoA_Oxase/DH_mid-dom_sf"/>
</dbReference>
<dbReference type="RefSeq" id="WP_220636948.1">
    <property type="nucleotide sequence ID" value="NZ_CAJQUM010000001.1"/>
</dbReference>
<name>A0A916NJ09_9PROT</name>
<evidence type="ECO:0000313" key="11">
    <source>
        <dbReference type="Proteomes" id="UP000742786"/>
    </source>
</evidence>
<reference evidence="10" key="1">
    <citation type="submission" date="2021-04" db="EMBL/GenBank/DDBJ databases">
        <authorList>
            <person name="Hornung B."/>
        </authorList>
    </citation>
    <scope>NUCLEOTIDE SEQUENCE</scope>
    <source>
        <strain evidence="10">G5G6</strain>
    </source>
</reference>
<accession>A0A916NJ09</accession>
<feature type="domain" description="Acyl-CoA dehydrogenase/oxidase N-terminal" evidence="9">
    <location>
        <begin position="6"/>
        <end position="120"/>
    </location>
</feature>
<dbReference type="PANTHER" id="PTHR43292:SF3">
    <property type="entry name" value="ACYL-COA DEHYDROGENASE FADE29"/>
    <property type="match status" value="1"/>
</dbReference>
<dbReference type="GO" id="GO:0016627">
    <property type="term" value="F:oxidoreductase activity, acting on the CH-CH group of donors"/>
    <property type="evidence" value="ECO:0007669"/>
    <property type="project" value="InterPro"/>
</dbReference>
<dbReference type="InterPro" id="IPR009075">
    <property type="entry name" value="AcylCo_DH/oxidase_C"/>
</dbReference>
<evidence type="ECO:0000259" key="7">
    <source>
        <dbReference type="Pfam" id="PF00441"/>
    </source>
</evidence>
<dbReference type="InterPro" id="IPR036250">
    <property type="entry name" value="AcylCo_DH-like_C"/>
</dbReference>
<dbReference type="PANTHER" id="PTHR43292">
    <property type="entry name" value="ACYL-COA DEHYDROGENASE"/>
    <property type="match status" value="1"/>
</dbReference>
<dbReference type="Pfam" id="PF00441">
    <property type="entry name" value="Acyl-CoA_dh_1"/>
    <property type="match status" value="1"/>
</dbReference>
<dbReference type="Pfam" id="PF02770">
    <property type="entry name" value="Acyl-CoA_dh_M"/>
    <property type="match status" value="1"/>
</dbReference>
<evidence type="ECO:0000256" key="3">
    <source>
        <dbReference type="ARBA" id="ARBA00022630"/>
    </source>
</evidence>
<dbReference type="SUPFAM" id="SSF56645">
    <property type="entry name" value="Acyl-CoA dehydrogenase NM domain-like"/>
    <property type="match status" value="1"/>
</dbReference>
<protein>
    <submittedName>
        <fullName evidence="10">Acyl-CoA dehydrogenase</fullName>
    </submittedName>
</protein>
<dbReference type="InterPro" id="IPR009100">
    <property type="entry name" value="AcylCoA_DH/oxidase_NM_dom_sf"/>
</dbReference>
<comment type="caution">
    <text evidence="10">The sequence shown here is derived from an EMBL/GenBank/DDBJ whole genome shotgun (WGS) entry which is preliminary data.</text>
</comment>
<dbReference type="InterPro" id="IPR013786">
    <property type="entry name" value="AcylCoA_DH/ox_N"/>
</dbReference>
<dbReference type="InterPro" id="IPR037069">
    <property type="entry name" value="AcylCoA_DH/ox_N_sf"/>
</dbReference>
<dbReference type="FunFam" id="2.40.110.10:FF:000011">
    <property type="entry name" value="Acyl-CoA dehydrogenase FadE34"/>
    <property type="match status" value="1"/>
</dbReference>
<evidence type="ECO:0000256" key="5">
    <source>
        <dbReference type="ARBA" id="ARBA00023002"/>
    </source>
</evidence>
<evidence type="ECO:0000256" key="2">
    <source>
        <dbReference type="ARBA" id="ARBA00009347"/>
    </source>
</evidence>
<keyword evidence="3 6" id="KW-0285">Flavoprotein</keyword>